<feature type="compositionally biased region" description="Polar residues" evidence="1">
    <location>
        <begin position="427"/>
        <end position="448"/>
    </location>
</feature>
<accession>A0A5C3MHK1</accession>
<feature type="compositionally biased region" description="Low complexity" evidence="1">
    <location>
        <begin position="684"/>
        <end position="698"/>
    </location>
</feature>
<dbReference type="Proteomes" id="UP000308652">
    <property type="component" value="Unassembled WGS sequence"/>
</dbReference>
<feature type="compositionally biased region" description="Basic and acidic residues" evidence="1">
    <location>
        <begin position="344"/>
        <end position="377"/>
    </location>
</feature>
<feature type="compositionally biased region" description="Polar residues" evidence="1">
    <location>
        <begin position="7"/>
        <end position="22"/>
    </location>
</feature>
<feature type="compositionally biased region" description="Low complexity" evidence="1">
    <location>
        <begin position="624"/>
        <end position="656"/>
    </location>
</feature>
<evidence type="ECO:0000313" key="4">
    <source>
        <dbReference type="Proteomes" id="UP000308652"/>
    </source>
</evidence>
<protein>
    <recommendedName>
        <fullName evidence="2">RNA polymerase II elongation factor ELL N-terminal domain-containing protein</fullName>
    </recommendedName>
</protein>
<feature type="compositionally biased region" description="Pro residues" evidence="1">
    <location>
        <begin position="177"/>
        <end position="189"/>
    </location>
</feature>
<feature type="compositionally biased region" description="Polar residues" evidence="1">
    <location>
        <begin position="120"/>
        <end position="143"/>
    </location>
</feature>
<proteinExistence type="predicted"/>
<feature type="compositionally biased region" description="Basic and acidic residues" evidence="1">
    <location>
        <begin position="500"/>
        <end position="533"/>
    </location>
</feature>
<organism evidence="3 4">
    <name type="scientific">Crucibulum laeve</name>
    <dbReference type="NCBI Taxonomy" id="68775"/>
    <lineage>
        <taxon>Eukaryota</taxon>
        <taxon>Fungi</taxon>
        <taxon>Dikarya</taxon>
        <taxon>Basidiomycota</taxon>
        <taxon>Agaricomycotina</taxon>
        <taxon>Agaricomycetes</taxon>
        <taxon>Agaricomycetidae</taxon>
        <taxon>Agaricales</taxon>
        <taxon>Agaricineae</taxon>
        <taxon>Nidulariaceae</taxon>
        <taxon>Crucibulum</taxon>
    </lineage>
</organism>
<name>A0A5C3MHK1_9AGAR</name>
<dbReference type="GO" id="GO:0008023">
    <property type="term" value="C:transcription elongation factor complex"/>
    <property type="evidence" value="ECO:0007669"/>
    <property type="project" value="InterPro"/>
</dbReference>
<dbReference type="AlphaFoldDB" id="A0A5C3MHK1"/>
<feature type="region of interest" description="Disordered" evidence="1">
    <location>
        <begin position="316"/>
        <end position="716"/>
    </location>
</feature>
<dbReference type="InterPro" id="IPR019464">
    <property type="entry name" value="ELL_N"/>
</dbReference>
<evidence type="ECO:0000313" key="3">
    <source>
        <dbReference type="EMBL" id="TFK44650.1"/>
    </source>
</evidence>
<dbReference type="InterPro" id="IPR042065">
    <property type="entry name" value="E3_ELL-like"/>
</dbReference>
<feature type="region of interest" description="Disordered" evidence="1">
    <location>
        <begin position="119"/>
        <end position="198"/>
    </location>
</feature>
<feature type="domain" description="RNA polymerase II elongation factor ELL N-terminal" evidence="2">
    <location>
        <begin position="83"/>
        <end position="289"/>
    </location>
</feature>
<keyword evidence="4" id="KW-1185">Reference proteome</keyword>
<dbReference type="EMBL" id="ML213590">
    <property type="protein sequence ID" value="TFK44650.1"/>
    <property type="molecule type" value="Genomic_DNA"/>
</dbReference>
<sequence>MPLPINGTVSLLGSSRPGESTQPKQAMIVRMSAESLEALESSPGQMDFVFGDQPGIYIGSTFFSMRPVKEATAHEVYLRASTANKKNAPLKLYANVTGKFTVERELGDKIADKVRESTMDAANQRNNRTTIMLDTPPTLSTQNNKKRKDAPTISSTMFRKPPRPDQSSTRNTLSVSAPPPARVPSPAPREPSKEGQTSLRQRMVHFLAVNDRSQEELVKNLGGPSCSKDTQRAILQLMGELAEPVVTGKNSSDKSPKMYSLKTEMWREVRPYEWPRLTESDRLNMARRARSALKSLGVSETDPAWNHIRYRSRNANDDLSASTSTAHRAPTGASGLNGSAAKADVPKRGISSKEAKEKKAKPKVDHKSEIMMKDESKSAATTSSQVVNRHKDAPQATASRPVPTPPVVDKSAPPLRKPGSGFKVVQTLPQESKQETRPSNSGRSSLTNGKAVETRAKYEEDVAEPRRPSSLPSYEQKVASAIPLKMKKYKDEVNGASDSDNERRRDRERDRDRGMDKPRARDREREEGEHSEDSVASLKRKKHVREADEHSDAGRGTIPKKRKMESIRTSTQQSALKEGGGRNLSTSKKSELSSRSKPVKRESSPPSRNQRDHSPVSRPPPPALTKSSATAASSSSSNRPQTTGSNSSKVSKSSSAKARRRSPIYTSSSSEGELPPSRPHRRSTPSTSVPLPTLPTTVKTQYHPSNLSSHAARSLPTDHASLRARYSTSYMKYLSTFQQMVTQRTRIEGLLKNVDRGSTGSITDSDGDIELLDADELEKLSSEHRRLEEELETIQRLFSKSAKSEALLD</sequence>
<dbReference type="InterPro" id="IPR036390">
    <property type="entry name" value="WH_DNA-bd_sf"/>
</dbReference>
<dbReference type="GO" id="GO:0006368">
    <property type="term" value="P:transcription elongation by RNA polymerase II"/>
    <property type="evidence" value="ECO:0007669"/>
    <property type="project" value="InterPro"/>
</dbReference>
<evidence type="ECO:0000256" key="1">
    <source>
        <dbReference type="SAM" id="MobiDB-lite"/>
    </source>
</evidence>
<gene>
    <name evidence="3" type="ORF">BDQ12DRAFT_673329</name>
</gene>
<feature type="compositionally biased region" description="Basic and acidic residues" evidence="1">
    <location>
        <begin position="452"/>
        <end position="467"/>
    </location>
</feature>
<feature type="compositionally biased region" description="Polar residues" evidence="1">
    <location>
        <begin position="317"/>
        <end position="326"/>
    </location>
</feature>
<dbReference type="Pfam" id="PF10390">
    <property type="entry name" value="ELL"/>
    <property type="match status" value="1"/>
</dbReference>
<dbReference type="STRING" id="68775.A0A5C3MHK1"/>
<feature type="compositionally biased region" description="Polar residues" evidence="1">
    <location>
        <begin position="378"/>
        <end position="387"/>
    </location>
</feature>
<feature type="region of interest" description="Disordered" evidence="1">
    <location>
        <begin position="1"/>
        <end position="22"/>
    </location>
</feature>
<dbReference type="Gene3D" id="1.10.10.2670">
    <property type="entry name" value="E3 ubiquitin-protein ligase"/>
    <property type="match status" value="1"/>
</dbReference>
<evidence type="ECO:0000259" key="2">
    <source>
        <dbReference type="Pfam" id="PF10390"/>
    </source>
</evidence>
<feature type="compositionally biased region" description="Polar residues" evidence="1">
    <location>
        <begin position="699"/>
        <end position="711"/>
    </location>
</feature>
<feature type="compositionally biased region" description="Basic and acidic residues" evidence="1">
    <location>
        <begin position="588"/>
        <end position="615"/>
    </location>
</feature>
<dbReference type="OrthoDB" id="2587563at2759"/>
<reference evidence="3 4" key="1">
    <citation type="journal article" date="2019" name="Nat. Ecol. Evol.">
        <title>Megaphylogeny resolves global patterns of mushroom evolution.</title>
        <authorList>
            <person name="Varga T."/>
            <person name="Krizsan K."/>
            <person name="Foldi C."/>
            <person name="Dima B."/>
            <person name="Sanchez-Garcia M."/>
            <person name="Sanchez-Ramirez S."/>
            <person name="Szollosi G.J."/>
            <person name="Szarkandi J.G."/>
            <person name="Papp V."/>
            <person name="Albert L."/>
            <person name="Andreopoulos W."/>
            <person name="Angelini C."/>
            <person name="Antonin V."/>
            <person name="Barry K.W."/>
            <person name="Bougher N.L."/>
            <person name="Buchanan P."/>
            <person name="Buyck B."/>
            <person name="Bense V."/>
            <person name="Catcheside P."/>
            <person name="Chovatia M."/>
            <person name="Cooper J."/>
            <person name="Damon W."/>
            <person name="Desjardin D."/>
            <person name="Finy P."/>
            <person name="Geml J."/>
            <person name="Haridas S."/>
            <person name="Hughes K."/>
            <person name="Justo A."/>
            <person name="Karasinski D."/>
            <person name="Kautmanova I."/>
            <person name="Kiss B."/>
            <person name="Kocsube S."/>
            <person name="Kotiranta H."/>
            <person name="LaButti K.M."/>
            <person name="Lechner B.E."/>
            <person name="Liimatainen K."/>
            <person name="Lipzen A."/>
            <person name="Lukacs Z."/>
            <person name="Mihaltcheva S."/>
            <person name="Morgado L.N."/>
            <person name="Niskanen T."/>
            <person name="Noordeloos M.E."/>
            <person name="Ohm R.A."/>
            <person name="Ortiz-Santana B."/>
            <person name="Ovrebo C."/>
            <person name="Racz N."/>
            <person name="Riley R."/>
            <person name="Savchenko A."/>
            <person name="Shiryaev A."/>
            <person name="Soop K."/>
            <person name="Spirin V."/>
            <person name="Szebenyi C."/>
            <person name="Tomsovsky M."/>
            <person name="Tulloss R.E."/>
            <person name="Uehling J."/>
            <person name="Grigoriev I.V."/>
            <person name="Vagvolgyi C."/>
            <person name="Papp T."/>
            <person name="Martin F.M."/>
            <person name="Miettinen O."/>
            <person name="Hibbett D.S."/>
            <person name="Nagy L.G."/>
        </authorList>
    </citation>
    <scope>NUCLEOTIDE SEQUENCE [LARGE SCALE GENOMIC DNA]</scope>
    <source>
        <strain evidence="3 4">CBS 166.37</strain>
    </source>
</reference>
<dbReference type="SUPFAM" id="SSF46785">
    <property type="entry name" value="Winged helix' DNA-binding domain"/>
    <property type="match status" value="1"/>
</dbReference>